<keyword evidence="2" id="KW-0210">Decarboxylase</keyword>
<evidence type="ECO:0000313" key="9">
    <source>
        <dbReference type="Proteomes" id="UP000006346"/>
    </source>
</evidence>
<evidence type="ECO:0000256" key="1">
    <source>
        <dbReference type="ARBA" id="ARBA00001933"/>
    </source>
</evidence>
<dbReference type="GO" id="GO:0008295">
    <property type="term" value="P:spermidine biosynthetic process"/>
    <property type="evidence" value="ECO:0007669"/>
    <property type="project" value="UniProtKB-KW"/>
</dbReference>
<dbReference type="EMBL" id="CP003108">
    <property type="protein sequence ID" value="AET67629.1"/>
    <property type="molecule type" value="Genomic_DNA"/>
</dbReference>
<dbReference type="PIRSF" id="PIRSF038941">
    <property type="entry name" value="NspC"/>
    <property type="match status" value="1"/>
</dbReference>
<evidence type="ECO:0000259" key="7">
    <source>
        <dbReference type="Pfam" id="PF00278"/>
    </source>
</evidence>
<feature type="binding site" evidence="6">
    <location>
        <position position="279"/>
    </location>
    <ligand>
        <name>substrate</name>
    </ligand>
</feature>
<dbReference type="Gene3D" id="3.20.20.10">
    <property type="entry name" value="Alanine racemase"/>
    <property type="match status" value="1"/>
</dbReference>
<sequence length="379" mass="43030">MDIDIYALPSPCYFVDEGLLTRNLEILNSVQERTGCKILLALKGFSMYSVFPLVSKYLKGITASSLFEARLGYEEMGKEVHIFAPAYLEEEFDEILTVCDHISFNSFAQWHKFKNRVQNKSGKRVSCGLRINPEYSEIETPIYNPCYQYSRLGITLANFRPEELEGIEGLHFHTMCEQNSDTLKRTIKVVDEKFGSYIQQMKWLNMGGGHHITREDYDLDTLVECINFFQDKYGVQVYLEPGEAVALNTGFLVAKVLDIVDNGMKIAILDTSAACHMPDVLEMPYRPNIINAGKPDEFSYTYRLGGMTCLAGDIIGDYSFKEPLKPGDRLVFCDMAHYTMVKNNMFNGINLPAIALVSQAKGIKVVKQFGYEDFKTRLS</sequence>
<dbReference type="PANTHER" id="PTHR43727:SF1">
    <property type="entry name" value="CARBOXYNORSPERMIDINE_CARBOXYSPERMIDINE DECARBOXYLASE"/>
    <property type="match status" value="1"/>
</dbReference>
<gene>
    <name evidence="8" type="ordered locus">Desor_2020</name>
</gene>
<dbReference type="PANTHER" id="PTHR43727">
    <property type="entry name" value="DIAMINOPIMELATE DECARBOXYLASE"/>
    <property type="match status" value="1"/>
</dbReference>
<name>G7WF18_DESOD</name>
<comment type="cofactor">
    <cofactor evidence="1">
        <name>pyridoxal 5'-phosphate</name>
        <dbReference type="ChEBI" id="CHEBI:597326"/>
    </cofactor>
</comment>
<dbReference type="HOGENOM" id="CLU_038560_0_0_9"/>
<dbReference type="SUPFAM" id="SSF50621">
    <property type="entry name" value="Alanine racemase C-terminal domain-like"/>
    <property type="match status" value="1"/>
</dbReference>
<feature type="domain" description="Orn/DAP/Arg decarboxylase 2 C-terminal" evidence="7">
    <location>
        <begin position="144"/>
        <end position="335"/>
    </location>
</feature>
<dbReference type="STRING" id="768706.Desor_2020"/>
<dbReference type="GO" id="GO:0008836">
    <property type="term" value="F:diaminopimelate decarboxylase activity"/>
    <property type="evidence" value="ECO:0007669"/>
    <property type="project" value="TreeGrafter"/>
</dbReference>
<dbReference type="KEGG" id="dor:Desor_2020"/>
<keyword evidence="5" id="KW-0456">Lyase</keyword>
<dbReference type="GO" id="GO:0045312">
    <property type="term" value="P:nor-spermidine biosynthetic process"/>
    <property type="evidence" value="ECO:0007669"/>
    <property type="project" value="InterPro"/>
</dbReference>
<dbReference type="AlphaFoldDB" id="G7WF18"/>
<keyword evidence="9" id="KW-1185">Reference proteome</keyword>
<proteinExistence type="predicted"/>
<evidence type="ECO:0000256" key="3">
    <source>
        <dbReference type="ARBA" id="ARBA00022898"/>
    </source>
</evidence>
<dbReference type="InterPro" id="IPR022643">
    <property type="entry name" value="De-COase2_C"/>
</dbReference>
<dbReference type="GO" id="GO:0009089">
    <property type="term" value="P:lysine biosynthetic process via diaminopimelate"/>
    <property type="evidence" value="ECO:0007669"/>
    <property type="project" value="TreeGrafter"/>
</dbReference>
<protein>
    <submittedName>
        <fullName evidence="8">Carboxynorspermidine decarboxylase</fullName>
    </submittedName>
</protein>
<dbReference type="InterPro" id="IPR029066">
    <property type="entry name" value="PLP-binding_barrel"/>
</dbReference>
<organism evidence="8 9">
    <name type="scientific">Desulfosporosinus orientis (strain ATCC 19365 / DSM 765 / NCIMB 8382 / VKM B-1628 / Singapore I)</name>
    <name type="common">Desulfotomaculum orientis</name>
    <dbReference type="NCBI Taxonomy" id="768706"/>
    <lineage>
        <taxon>Bacteria</taxon>
        <taxon>Bacillati</taxon>
        <taxon>Bacillota</taxon>
        <taxon>Clostridia</taxon>
        <taxon>Eubacteriales</taxon>
        <taxon>Desulfitobacteriaceae</taxon>
        <taxon>Desulfosporosinus</taxon>
    </lineage>
</organism>
<dbReference type="eggNOG" id="COG0019">
    <property type="taxonomic scope" value="Bacteria"/>
</dbReference>
<evidence type="ECO:0000256" key="6">
    <source>
        <dbReference type="PIRSR" id="PIRSR038941-1"/>
    </source>
</evidence>
<dbReference type="InterPro" id="IPR009006">
    <property type="entry name" value="Ala_racemase/Decarboxylase_C"/>
</dbReference>
<dbReference type="PATRIC" id="fig|768706.3.peg.2032"/>
<evidence type="ECO:0000256" key="2">
    <source>
        <dbReference type="ARBA" id="ARBA00022793"/>
    </source>
</evidence>
<dbReference type="NCBIfam" id="TIGR01047">
    <property type="entry name" value="nspC"/>
    <property type="match status" value="1"/>
</dbReference>
<feature type="binding site" evidence="6">
    <location>
        <position position="243"/>
    </location>
    <ligand>
        <name>substrate</name>
    </ligand>
</feature>
<dbReference type="CDD" id="cd06829">
    <property type="entry name" value="PLPDE_III_CANSDC"/>
    <property type="match status" value="1"/>
</dbReference>
<dbReference type="InterPro" id="IPR005730">
    <property type="entry name" value="Nsp_de-COase"/>
</dbReference>
<dbReference type="Proteomes" id="UP000006346">
    <property type="component" value="Chromosome"/>
</dbReference>
<accession>G7WF18</accession>
<evidence type="ECO:0000256" key="4">
    <source>
        <dbReference type="ARBA" id="ARBA00023066"/>
    </source>
</evidence>
<evidence type="ECO:0000256" key="5">
    <source>
        <dbReference type="ARBA" id="ARBA00023239"/>
    </source>
</evidence>
<dbReference type="OrthoDB" id="9804410at2"/>
<evidence type="ECO:0000313" key="8">
    <source>
        <dbReference type="EMBL" id="AET67629.1"/>
    </source>
</evidence>
<dbReference type="Pfam" id="PF00278">
    <property type="entry name" value="Orn_DAP_Arg_deC"/>
    <property type="match status" value="1"/>
</dbReference>
<dbReference type="Gene3D" id="2.40.37.10">
    <property type="entry name" value="Lyase, Ornithine Decarboxylase, Chain A, domain 1"/>
    <property type="match status" value="1"/>
</dbReference>
<keyword evidence="3" id="KW-0663">Pyridoxal phosphate</keyword>
<dbReference type="RefSeq" id="WP_014184444.1">
    <property type="nucleotide sequence ID" value="NC_016584.1"/>
</dbReference>
<dbReference type="SUPFAM" id="SSF51419">
    <property type="entry name" value="PLP-binding barrel"/>
    <property type="match status" value="1"/>
</dbReference>
<dbReference type="FunFam" id="3.20.20.10:FF:000012">
    <property type="entry name" value="Carboxynorspermidine/carboxyspermidine decarboxylase"/>
    <property type="match status" value="1"/>
</dbReference>
<reference evidence="8 9" key="2">
    <citation type="journal article" date="2012" name="J. Bacteriol.">
        <title>Complete genome sequences of Desulfosporosinus orientis DSM765T, Desulfosporosinus youngiae DSM17734T, Desulfosporosinus meridiei DSM13257T, and Desulfosporosinus acidiphilus DSM22704T.</title>
        <authorList>
            <person name="Pester M."/>
            <person name="Brambilla E."/>
            <person name="Alazard D."/>
            <person name="Rattei T."/>
            <person name="Weinmaier T."/>
            <person name="Han J."/>
            <person name="Lucas S."/>
            <person name="Lapidus A."/>
            <person name="Cheng J.F."/>
            <person name="Goodwin L."/>
            <person name="Pitluck S."/>
            <person name="Peters L."/>
            <person name="Ovchinnikova G."/>
            <person name="Teshima H."/>
            <person name="Detter J.C."/>
            <person name="Han C.S."/>
            <person name="Tapia R."/>
            <person name="Land M.L."/>
            <person name="Hauser L."/>
            <person name="Kyrpides N.C."/>
            <person name="Ivanova N.N."/>
            <person name="Pagani I."/>
            <person name="Huntmann M."/>
            <person name="Wei C.L."/>
            <person name="Davenport K.W."/>
            <person name="Daligault H."/>
            <person name="Chain P.S."/>
            <person name="Chen A."/>
            <person name="Mavromatis K."/>
            <person name="Markowitz V."/>
            <person name="Szeto E."/>
            <person name="Mikhailova N."/>
            <person name="Pati A."/>
            <person name="Wagner M."/>
            <person name="Woyke T."/>
            <person name="Ollivier B."/>
            <person name="Klenk H.P."/>
            <person name="Spring S."/>
            <person name="Loy A."/>
        </authorList>
    </citation>
    <scope>NUCLEOTIDE SEQUENCE [LARGE SCALE GENOMIC DNA]</scope>
    <source>
        <strain evidence="9">ATCC 19365 / DSM 765 / NCIMB 8382 / VKM B-1628</strain>
    </source>
</reference>
<reference evidence="9" key="1">
    <citation type="submission" date="2011-11" db="EMBL/GenBank/DDBJ databases">
        <title>Complete sequence of Desulfosporosinus orientis DSM 765.</title>
        <authorList>
            <person name="Lucas S."/>
            <person name="Han J."/>
            <person name="Lapidus A."/>
            <person name="Cheng J.-F."/>
            <person name="Goodwin L."/>
            <person name="Pitluck S."/>
            <person name="Peters L."/>
            <person name="Ovchinnikova G."/>
            <person name="Teshima H."/>
            <person name="Detter J.C."/>
            <person name="Han C."/>
            <person name="Tapia R."/>
            <person name="Land M."/>
            <person name="Hauser L."/>
            <person name="Kyrpides N."/>
            <person name="Ivanova N."/>
            <person name="Pagani I."/>
            <person name="Pester M."/>
            <person name="Spring S."/>
            <person name="Ollivier B."/>
            <person name="Rattei T."/>
            <person name="Klenk H.-P."/>
            <person name="Wagner M."/>
            <person name="Loy A."/>
            <person name="Woyke T."/>
        </authorList>
    </citation>
    <scope>NUCLEOTIDE SEQUENCE [LARGE SCALE GENOMIC DNA]</scope>
    <source>
        <strain evidence="9">ATCC 19365 / DSM 765 / NCIMB 8382 / VKM B-1628</strain>
    </source>
</reference>
<keyword evidence="4" id="KW-0745">Spermidine biosynthesis</keyword>